<comment type="caution">
    <text evidence="5">The sequence shown here is derived from an EMBL/GenBank/DDBJ whole genome shotgun (WGS) entry which is preliminary data.</text>
</comment>
<feature type="domain" description="GGDEF" evidence="4">
    <location>
        <begin position="315"/>
        <end position="447"/>
    </location>
</feature>
<keyword evidence="3" id="KW-0472">Membrane</keyword>
<dbReference type="GO" id="GO:0005886">
    <property type="term" value="C:plasma membrane"/>
    <property type="evidence" value="ECO:0007669"/>
    <property type="project" value="TreeGrafter"/>
</dbReference>
<proteinExistence type="predicted"/>
<dbReference type="Proteomes" id="UP001229244">
    <property type="component" value="Unassembled WGS sequence"/>
</dbReference>
<dbReference type="GO" id="GO:1902201">
    <property type="term" value="P:negative regulation of bacterial-type flagellum-dependent cell motility"/>
    <property type="evidence" value="ECO:0007669"/>
    <property type="project" value="TreeGrafter"/>
</dbReference>
<dbReference type="InterPro" id="IPR029787">
    <property type="entry name" value="Nucleotide_cyclase"/>
</dbReference>
<gene>
    <name evidence="5" type="ORF">J2S73_003014</name>
</gene>
<reference evidence="5" key="1">
    <citation type="submission" date="2023-07" db="EMBL/GenBank/DDBJ databases">
        <title>Genomic Encyclopedia of Type Strains, Phase IV (KMG-IV): sequencing the most valuable type-strain genomes for metagenomic binning, comparative biology and taxonomic classification.</title>
        <authorList>
            <person name="Goeker M."/>
        </authorList>
    </citation>
    <scope>NUCLEOTIDE SEQUENCE</scope>
    <source>
        <strain evidence="5">DSM 21202</strain>
    </source>
</reference>
<dbReference type="AlphaFoldDB" id="A0AAE3VQY5"/>
<feature type="transmembrane region" description="Helical" evidence="3">
    <location>
        <begin position="61"/>
        <end position="85"/>
    </location>
</feature>
<name>A0AAE3VQY5_9HYPH</name>
<evidence type="ECO:0000259" key="4">
    <source>
        <dbReference type="PROSITE" id="PS50887"/>
    </source>
</evidence>
<dbReference type="SUPFAM" id="SSF55073">
    <property type="entry name" value="Nucleotide cyclase"/>
    <property type="match status" value="1"/>
</dbReference>
<dbReference type="Gene3D" id="3.30.70.270">
    <property type="match status" value="1"/>
</dbReference>
<dbReference type="SMART" id="SM00267">
    <property type="entry name" value="GGDEF"/>
    <property type="match status" value="1"/>
</dbReference>
<accession>A0AAE3VQY5</accession>
<dbReference type="InterPro" id="IPR043128">
    <property type="entry name" value="Rev_trsase/Diguanyl_cyclase"/>
</dbReference>
<evidence type="ECO:0000313" key="5">
    <source>
        <dbReference type="EMBL" id="MDQ0316538.1"/>
    </source>
</evidence>
<feature type="transmembrane region" description="Helical" evidence="3">
    <location>
        <begin position="97"/>
        <end position="123"/>
    </location>
</feature>
<dbReference type="PROSITE" id="PS50887">
    <property type="entry name" value="GGDEF"/>
    <property type="match status" value="1"/>
</dbReference>
<dbReference type="InterPro" id="IPR050469">
    <property type="entry name" value="Diguanylate_Cyclase"/>
</dbReference>
<feature type="transmembrane region" description="Helical" evidence="3">
    <location>
        <begin position="251"/>
        <end position="273"/>
    </location>
</feature>
<organism evidence="5 6">
    <name type="scientific">Amorphus orientalis</name>
    <dbReference type="NCBI Taxonomy" id="649198"/>
    <lineage>
        <taxon>Bacteria</taxon>
        <taxon>Pseudomonadati</taxon>
        <taxon>Pseudomonadota</taxon>
        <taxon>Alphaproteobacteria</taxon>
        <taxon>Hyphomicrobiales</taxon>
        <taxon>Amorphaceae</taxon>
        <taxon>Amorphus</taxon>
    </lineage>
</organism>
<dbReference type="FunFam" id="3.30.70.270:FF:000001">
    <property type="entry name" value="Diguanylate cyclase domain protein"/>
    <property type="match status" value="1"/>
</dbReference>
<keyword evidence="3" id="KW-0812">Transmembrane</keyword>
<feature type="transmembrane region" description="Helical" evidence="3">
    <location>
        <begin position="135"/>
        <end position="156"/>
    </location>
</feature>
<evidence type="ECO:0000256" key="3">
    <source>
        <dbReference type="SAM" id="Phobius"/>
    </source>
</evidence>
<dbReference type="NCBIfam" id="TIGR00254">
    <property type="entry name" value="GGDEF"/>
    <property type="match status" value="1"/>
</dbReference>
<dbReference type="PANTHER" id="PTHR45138">
    <property type="entry name" value="REGULATORY COMPONENTS OF SENSORY TRANSDUCTION SYSTEM"/>
    <property type="match status" value="1"/>
</dbReference>
<comment type="catalytic activity">
    <reaction evidence="2">
        <text>2 GTP = 3',3'-c-di-GMP + 2 diphosphate</text>
        <dbReference type="Rhea" id="RHEA:24898"/>
        <dbReference type="ChEBI" id="CHEBI:33019"/>
        <dbReference type="ChEBI" id="CHEBI:37565"/>
        <dbReference type="ChEBI" id="CHEBI:58805"/>
        <dbReference type="EC" id="2.7.7.65"/>
    </reaction>
</comment>
<keyword evidence="6" id="KW-1185">Reference proteome</keyword>
<dbReference type="PANTHER" id="PTHR45138:SF9">
    <property type="entry name" value="DIGUANYLATE CYCLASE DGCM-RELATED"/>
    <property type="match status" value="1"/>
</dbReference>
<dbReference type="EMBL" id="JAUSUL010000003">
    <property type="protein sequence ID" value="MDQ0316538.1"/>
    <property type="molecule type" value="Genomic_DNA"/>
</dbReference>
<dbReference type="GO" id="GO:0052621">
    <property type="term" value="F:diguanylate cyclase activity"/>
    <property type="evidence" value="ECO:0007669"/>
    <property type="project" value="UniProtKB-EC"/>
</dbReference>
<feature type="transmembrane region" description="Helical" evidence="3">
    <location>
        <begin position="177"/>
        <end position="195"/>
    </location>
</feature>
<dbReference type="CDD" id="cd01949">
    <property type="entry name" value="GGDEF"/>
    <property type="match status" value="1"/>
</dbReference>
<keyword evidence="3" id="KW-1133">Transmembrane helix</keyword>
<evidence type="ECO:0000256" key="2">
    <source>
        <dbReference type="ARBA" id="ARBA00034247"/>
    </source>
</evidence>
<sequence length="447" mass="47640">MLCLSLLGIYARPEGDWSAFWPANAVLLGMIVRIPGAASPAGWMGALIGYLAADLLTGGGVYAAGLLTAGNMSGVMVGAMFLLRLDPDDLFLRRPRAILLLALIAAFAAAVSGVVGGLAAHIFFDHSYIEGWLSWFLTELVNYVAILPMVLTVPALSSLRRMNLRGLSESVFDPARLAPAVALGLSFVAALMIGGPGAPSYPIPALLWCALTYSLFATACLTFLLTMWILISVLAGIMFVPAIAADPDALISIRLGVMMMALAPITVASAIYARQELLDKLRHLATRDPLTDLLNRKAFTDEAKACLADLDRRGRPVALAMIDLDRFKEINDSFGHTGGDEVLVAFARMVREEVRDGDSVARMGGEEFSLLLPDCDRRRAEAIAERIRGKVAGTAVHTSSGAVIHATVSIGLAVEDPAASSLEGLLYVADQALYRAKDAGRNRTEIS</sequence>
<dbReference type="GO" id="GO:0043709">
    <property type="term" value="P:cell adhesion involved in single-species biofilm formation"/>
    <property type="evidence" value="ECO:0007669"/>
    <property type="project" value="TreeGrafter"/>
</dbReference>
<dbReference type="Pfam" id="PF00990">
    <property type="entry name" value="GGDEF"/>
    <property type="match status" value="1"/>
</dbReference>
<dbReference type="RefSeq" id="WP_306886425.1">
    <property type="nucleotide sequence ID" value="NZ_JAUSUL010000003.1"/>
</dbReference>
<protein>
    <recommendedName>
        <fullName evidence="1">diguanylate cyclase</fullName>
        <ecNumber evidence="1">2.7.7.65</ecNumber>
    </recommendedName>
</protein>
<dbReference type="InterPro" id="IPR000160">
    <property type="entry name" value="GGDEF_dom"/>
</dbReference>
<evidence type="ECO:0000256" key="1">
    <source>
        <dbReference type="ARBA" id="ARBA00012528"/>
    </source>
</evidence>
<evidence type="ECO:0000313" key="6">
    <source>
        <dbReference type="Proteomes" id="UP001229244"/>
    </source>
</evidence>
<dbReference type="EC" id="2.7.7.65" evidence="1"/>